<accession>A0AAW7ZHH7</accession>
<dbReference type="AlphaFoldDB" id="A0AAW7ZHH7"/>
<gene>
    <name evidence="1" type="primary">cas8c</name>
    <name evidence="1" type="ORF">P6N53_15980</name>
</gene>
<dbReference type="NCBIfam" id="TIGR01863">
    <property type="entry name" value="cas_Csd1"/>
    <property type="match status" value="1"/>
</dbReference>
<dbReference type="Pfam" id="PF09709">
    <property type="entry name" value="Cas_Csd1"/>
    <property type="match status" value="1"/>
</dbReference>
<reference evidence="1" key="2">
    <citation type="submission" date="2023-03" db="EMBL/GenBank/DDBJ databases">
        <authorList>
            <person name="Zhang Z."/>
        </authorList>
    </citation>
    <scope>NUCLEOTIDE SEQUENCE</scope>
    <source>
        <strain evidence="1">DSA</strain>
    </source>
</reference>
<evidence type="ECO:0000313" key="1">
    <source>
        <dbReference type="EMBL" id="MDO7788728.1"/>
    </source>
</evidence>
<reference evidence="1" key="1">
    <citation type="journal article" date="2023" name="J. Hazard. Mater.">
        <title>Anaerobic biodegradation of pyrene and benzo[a]pyrene by a new sulfate-reducing Desulforamulus aquiferis strain DSA.</title>
        <authorList>
            <person name="Zhang Z."/>
            <person name="Sun J."/>
            <person name="Gong X."/>
            <person name="Wang C."/>
            <person name="Wang H."/>
        </authorList>
    </citation>
    <scope>NUCLEOTIDE SEQUENCE</scope>
    <source>
        <strain evidence="1">DSA</strain>
    </source>
</reference>
<dbReference type="RefSeq" id="WP_304544917.1">
    <property type="nucleotide sequence ID" value="NZ_JARPTC010000024.1"/>
</dbReference>
<proteinExistence type="predicted"/>
<dbReference type="InterPro" id="IPR010144">
    <property type="entry name" value="CRISPR-assoc_prot_Csd1-typ"/>
</dbReference>
<organism evidence="1 2">
    <name type="scientific">Desulforamulus aquiferis</name>
    <dbReference type="NCBI Taxonomy" id="1397668"/>
    <lineage>
        <taxon>Bacteria</taxon>
        <taxon>Bacillati</taxon>
        <taxon>Bacillota</taxon>
        <taxon>Clostridia</taxon>
        <taxon>Eubacteriales</taxon>
        <taxon>Peptococcaceae</taxon>
        <taxon>Desulforamulus</taxon>
    </lineage>
</organism>
<evidence type="ECO:0000313" key="2">
    <source>
        <dbReference type="Proteomes" id="UP001172911"/>
    </source>
</evidence>
<comment type="caution">
    <text evidence="1">The sequence shown here is derived from an EMBL/GenBank/DDBJ whole genome shotgun (WGS) entry which is preliminary data.</text>
</comment>
<dbReference type="Proteomes" id="UP001172911">
    <property type="component" value="Unassembled WGS sequence"/>
</dbReference>
<sequence>MIINALYNYYDTLQLDPNSGISQPGYSKAKVSYCLLLSMAGQLLEVIDLRVDGRNKLVPREIEVPEQAKRTSGVAANFMCDNSTYVLGLGENSKKEKQQRIKECFQDFLQLHENILKDVTDEPAKALLHFLRGWNVDSALNHPAINTHLEGLTEGSNLVFKVEGFKGYIHEREAVRDAWSSHKKSNESEVIMQCLVTGKKARISRLHPSIKGVTGAQSSGASLISFNLDSFTSYGKSQSFNAPVAEDVTFKYTTALNYLLNSPKHRIRIADATVVFWAEQSTNGLEEDILSMLFFPPSESSPDEDKKLQKDSEVIRDPQTVRLLHDIFIKIKNGQPISGGLTGINENTKFYILGLSPNASRLAVRFWHVDNFGVFLERIGQHYKDLAIEKRFDKEPDYISTWMLLKETAPLKDVKRIAPLLGGVLMRSMLTGSPYPKSLFNSIISRIRADQEVNYIRASVIKACLAREQRYYNKGSGVDFSMSLNKENRNIGYMLGRLFSLLEKAQEDANPGINATIRDRYFGSASASPGSVFPILLRLAQHHIAKAEYGKFTDKRIEEVISYIDSFPAHLNLEEQGQFVLGYYQQRQDLFKKIEKKEC</sequence>
<name>A0AAW7ZHH7_9FIRM</name>
<keyword evidence="2" id="KW-1185">Reference proteome</keyword>
<dbReference type="EMBL" id="JARPTC010000024">
    <property type="protein sequence ID" value="MDO7788728.1"/>
    <property type="molecule type" value="Genomic_DNA"/>
</dbReference>
<dbReference type="CDD" id="cd09757">
    <property type="entry name" value="Cas8c_I-C"/>
    <property type="match status" value="1"/>
</dbReference>
<protein>
    <submittedName>
        <fullName evidence="1">Type I-C CRISPR-associated protein Cas8c/Csd1</fullName>
    </submittedName>
</protein>